<reference evidence="7 8" key="1">
    <citation type="submission" date="2018-01" db="EMBL/GenBank/DDBJ databases">
        <authorList>
            <person name="Clerissi C."/>
        </authorList>
    </citation>
    <scope>NUCLEOTIDE SEQUENCE [LARGE SCALE GENOMIC DNA]</scope>
    <source>
        <strain evidence="7">Cupriavidus taiwanensis STM 6021</strain>
    </source>
</reference>
<evidence type="ECO:0000256" key="3">
    <source>
        <dbReference type="ARBA" id="ARBA00023125"/>
    </source>
</evidence>
<evidence type="ECO:0000256" key="2">
    <source>
        <dbReference type="ARBA" id="ARBA00023015"/>
    </source>
</evidence>
<comment type="similarity">
    <text evidence="1">Belongs to the LysR transcriptional regulatory family.</text>
</comment>
<dbReference type="GO" id="GO:0000976">
    <property type="term" value="F:transcription cis-regulatory region binding"/>
    <property type="evidence" value="ECO:0007669"/>
    <property type="project" value="TreeGrafter"/>
</dbReference>
<dbReference type="Pfam" id="PF00126">
    <property type="entry name" value="HTH_1"/>
    <property type="match status" value="1"/>
</dbReference>
<evidence type="ECO:0000256" key="4">
    <source>
        <dbReference type="ARBA" id="ARBA00023163"/>
    </source>
</evidence>
<feature type="transmembrane region" description="Helical" evidence="5">
    <location>
        <begin position="223"/>
        <end position="244"/>
    </location>
</feature>
<dbReference type="AlphaFoldDB" id="A0A7Z7NQE5"/>
<keyword evidence="3" id="KW-0238">DNA-binding</keyword>
<keyword evidence="5" id="KW-0472">Membrane</keyword>
<dbReference type="PROSITE" id="PS50931">
    <property type="entry name" value="HTH_LYSR"/>
    <property type="match status" value="1"/>
</dbReference>
<dbReference type="SUPFAM" id="SSF46785">
    <property type="entry name" value="Winged helix' DNA-binding domain"/>
    <property type="match status" value="1"/>
</dbReference>
<evidence type="ECO:0000313" key="7">
    <source>
        <dbReference type="EMBL" id="SPC26195.1"/>
    </source>
</evidence>
<dbReference type="InterPro" id="IPR000847">
    <property type="entry name" value="LysR_HTH_N"/>
</dbReference>
<evidence type="ECO:0000256" key="1">
    <source>
        <dbReference type="ARBA" id="ARBA00009437"/>
    </source>
</evidence>
<proteinExistence type="inferred from homology"/>
<dbReference type="CDD" id="cd05466">
    <property type="entry name" value="PBP2_LTTR_substrate"/>
    <property type="match status" value="1"/>
</dbReference>
<dbReference type="SUPFAM" id="SSF53850">
    <property type="entry name" value="Periplasmic binding protein-like II"/>
    <property type="match status" value="1"/>
</dbReference>
<dbReference type="Gene3D" id="1.10.10.10">
    <property type="entry name" value="Winged helix-like DNA-binding domain superfamily/Winged helix DNA-binding domain"/>
    <property type="match status" value="1"/>
</dbReference>
<sequence length="296" mass="32514">MLTIKELETFYWVARLGTLEKAAVKLHVTRSAVTKRLREVEESASMPLFEGDNRKNLLTPAGKELLGECERLLEVLARLEKMKGLTQQPARTLHAGLTELSALTWFGAFLKRMKSVYPTVTVQPEIDFSSLLQAKVEDGRLDLAILPELPSSSSLASVDIGHVQFGWFTGPGIFPTGEKLSLRDLAAQPVIEQSEHSIITRLCARLWEDYGLQPERIYGGNNVVALAGLVAAGVGISCLPVSLFSKEVAQGKMELIETSPPAPSVRYVCVFPQHPNAEMGYSVAEIARQCCTFSIE</sequence>
<evidence type="ECO:0000259" key="6">
    <source>
        <dbReference type="PROSITE" id="PS50931"/>
    </source>
</evidence>
<dbReference type="InterPro" id="IPR005119">
    <property type="entry name" value="LysR_subst-bd"/>
</dbReference>
<keyword evidence="4" id="KW-0804">Transcription</keyword>
<dbReference type="Proteomes" id="UP000257139">
    <property type="component" value="Unassembled WGS sequence"/>
</dbReference>
<dbReference type="InterPro" id="IPR036390">
    <property type="entry name" value="WH_DNA-bd_sf"/>
</dbReference>
<accession>A0A7Z7NQE5</accession>
<organism evidence="7 8">
    <name type="scientific">Cupriavidus taiwanensis</name>
    <dbReference type="NCBI Taxonomy" id="164546"/>
    <lineage>
        <taxon>Bacteria</taxon>
        <taxon>Pseudomonadati</taxon>
        <taxon>Pseudomonadota</taxon>
        <taxon>Betaproteobacteria</taxon>
        <taxon>Burkholderiales</taxon>
        <taxon>Burkholderiaceae</taxon>
        <taxon>Cupriavidus</taxon>
    </lineage>
</organism>
<keyword evidence="5" id="KW-0812">Transmembrane</keyword>
<evidence type="ECO:0000256" key="5">
    <source>
        <dbReference type="SAM" id="Phobius"/>
    </source>
</evidence>
<evidence type="ECO:0000313" key="8">
    <source>
        <dbReference type="Proteomes" id="UP000257139"/>
    </source>
</evidence>
<feature type="domain" description="HTH lysR-type" evidence="6">
    <location>
        <begin position="2"/>
        <end position="59"/>
    </location>
</feature>
<dbReference type="EMBL" id="OGUU01000054">
    <property type="protein sequence ID" value="SPC26195.1"/>
    <property type="molecule type" value="Genomic_DNA"/>
</dbReference>
<protein>
    <submittedName>
        <fullName evidence="7">Transcriptional regulator LysR family</fullName>
    </submittedName>
</protein>
<keyword evidence="5" id="KW-1133">Transmembrane helix</keyword>
<name>A0A7Z7NQE5_9BURK</name>
<dbReference type="Gene3D" id="3.40.190.10">
    <property type="entry name" value="Periplasmic binding protein-like II"/>
    <property type="match status" value="2"/>
</dbReference>
<comment type="caution">
    <text evidence="7">The sequence shown here is derived from an EMBL/GenBank/DDBJ whole genome shotgun (WGS) entry which is preliminary data.</text>
</comment>
<dbReference type="GO" id="GO:0003700">
    <property type="term" value="F:DNA-binding transcription factor activity"/>
    <property type="evidence" value="ECO:0007669"/>
    <property type="project" value="InterPro"/>
</dbReference>
<gene>
    <name evidence="7" type="ORF">CBM2594_U70028</name>
</gene>
<dbReference type="RefSeq" id="WP_115737079.1">
    <property type="nucleotide sequence ID" value="NZ_LT984799.1"/>
</dbReference>
<dbReference type="PANTHER" id="PTHR30126">
    <property type="entry name" value="HTH-TYPE TRANSCRIPTIONAL REGULATOR"/>
    <property type="match status" value="1"/>
</dbReference>
<dbReference type="Pfam" id="PF03466">
    <property type="entry name" value="LysR_substrate"/>
    <property type="match status" value="1"/>
</dbReference>
<dbReference type="InterPro" id="IPR036388">
    <property type="entry name" value="WH-like_DNA-bd_sf"/>
</dbReference>
<keyword evidence="2" id="KW-0805">Transcription regulation</keyword>
<dbReference type="PANTHER" id="PTHR30126:SF77">
    <property type="entry name" value="TRANSCRIPTIONAL REGULATORY PROTEIN"/>
    <property type="match status" value="1"/>
</dbReference>